<comment type="caution">
    <text evidence="1">The sequence shown here is derived from an EMBL/GenBank/DDBJ whole genome shotgun (WGS) entry which is preliminary data.</text>
</comment>
<accession>A0A940Y674</accession>
<proteinExistence type="predicted"/>
<dbReference type="EMBL" id="JAGQDD010000004">
    <property type="protein sequence ID" value="MBQ0930562.1"/>
    <property type="molecule type" value="Genomic_DNA"/>
</dbReference>
<evidence type="ECO:0008006" key="3">
    <source>
        <dbReference type="Google" id="ProtNLM"/>
    </source>
</evidence>
<organism evidence="1 2">
    <name type="scientific">Ideonella alba</name>
    <dbReference type="NCBI Taxonomy" id="2824118"/>
    <lineage>
        <taxon>Bacteria</taxon>
        <taxon>Pseudomonadati</taxon>
        <taxon>Pseudomonadota</taxon>
        <taxon>Betaproteobacteria</taxon>
        <taxon>Burkholderiales</taxon>
        <taxon>Sphaerotilaceae</taxon>
        <taxon>Ideonella</taxon>
    </lineage>
</organism>
<dbReference type="Proteomes" id="UP000676246">
    <property type="component" value="Unassembled WGS sequence"/>
</dbReference>
<sequence length="184" mass="20685">MSVRPVHLRPGWRTLLCGVAGWLAAGCWAYPLNLDNTLMRSAVRERVPGTLHEIVHQGQGPVLDERHLVRNDTGKTDARVHAMLTQVGDDSYLLQLQSQDQGSADHYRFHVRVDPPKEISCRFGQWVVADVNLLSDDLTLGARAIDWRHGDKDIDVVFHRAQRAPMQFTGGQVQLSFRVVEACV</sequence>
<name>A0A940Y674_9BURK</name>
<reference evidence="1 2" key="1">
    <citation type="submission" date="2021-04" db="EMBL/GenBank/DDBJ databases">
        <title>The genome sequence of Ideonella sp. 3Y2.</title>
        <authorList>
            <person name="Liu Y."/>
        </authorList>
    </citation>
    <scope>NUCLEOTIDE SEQUENCE [LARGE SCALE GENOMIC DNA]</scope>
    <source>
        <strain evidence="1 2">3Y2</strain>
    </source>
</reference>
<dbReference type="AlphaFoldDB" id="A0A940Y674"/>
<protein>
    <recommendedName>
        <fullName evidence="3">Lipoprotein</fullName>
    </recommendedName>
</protein>
<keyword evidence="2" id="KW-1185">Reference proteome</keyword>
<evidence type="ECO:0000313" key="2">
    <source>
        <dbReference type="Proteomes" id="UP000676246"/>
    </source>
</evidence>
<evidence type="ECO:0000313" key="1">
    <source>
        <dbReference type="EMBL" id="MBQ0930562.1"/>
    </source>
</evidence>
<dbReference type="PROSITE" id="PS51257">
    <property type="entry name" value="PROKAR_LIPOPROTEIN"/>
    <property type="match status" value="1"/>
</dbReference>
<gene>
    <name evidence="1" type="ORF">KAK03_08680</name>
</gene>